<evidence type="ECO:0000256" key="1">
    <source>
        <dbReference type="ARBA" id="ARBA00004123"/>
    </source>
</evidence>
<dbReference type="InterPro" id="IPR035639">
    <property type="entry name" value="CPSF2_MBL"/>
</dbReference>
<evidence type="ECO:0000313" key="7">
    <source>
        <dbReference type="EMBL" id="PGH12363.1"/>
    </source>
</evidence>
<dbReference type="InterPro" id="IPR027075">
    <property type="entry name" value="CPSF2"/>
</dbReference>
<proteinExistence type="inferred from homology"/>
<dbReference type="Pfam" id="PF10996">
    <property type="entry name" value="Beta-Casp"/>
    <property type="match status" value="1"/>
</dbReference>
<dbReference type="GO" id="GO:0005847">
    <property type="term" value="C:mRNA cleavage and polyadenylation specificity factor complex"/>
    <property type="evidence" value="ECO:0007669"/>
    <property type="project" value="InterPro"/>
</dbReference>
<feature type="domain" description="Beta-Casp" evidence="6">
    <location>
        <begin position="301"/>
        <end position="468"/>
    </location>
</feature>
<comment type="similarity">
    <text evidence="4">Belongs to the metallo-beta-lactamase superfamily. RNA-metabolizing metallo-beta-lactamase-like family. CPSF2/YSH1 subfamily.</text>
</comment>
<dbReference type="SMART" id="SM01027">
    <property type="entry name" value="Beta-Casp"/>
    <property type="match status" value="1"/>
</dbReference>
<reference evidence="7 8" key="1">
    <citation type="submission" date="2017-10" db="EMBL/GenBank/DDBJ databases">
        <title>Comparative genomics in systemic dimorphic fungi from Ajellomycetaceae.</title>
        <authorList>
            <person name="Munoz J.F."/>
            <person name="Mcewen J.G."/>
            <person name="Clay O.K."/>
            <person name="Cuomo C.A."/>
        </authorList>
    </citation>
    <scope>NUCLEOTIDE SEQUENCE [LARGE SCALE GENOMIC DNA]</scope>
    <source>
        <strain evidence="7 8">UAMH5409</strain>
    </source>
</reference>
<dbReference type="PANTHER" id="PTHR45922:SF1">
    <property type="entry name" value="CLEAVAGE AND POLYADENYLATION SPECIFICITY FACTOR SUBUNIT 2"/>
    <property type="match status" value="1"/>
</dbReference>
<dbReference type="Pfam" id="PF16661">
    <property type="entry name" value="Lactamase_B_6"/>
    <property type="match status" value="1"/>
</dbReference>
<dbReference type="InterPro" id="IPR011108">
    <property type="entry name" value="RMMBL"/>
</dbReference>
<accession>A0A2B7XUC5</accession>
<comment type="subcellular location">
    <subcellularLocation>
        <location evidence="1 4">Nucleus</location>
    </subcellularLocation>
</comment>
<dbReference type="OrthoDB" id="64353at2759"/>
<keyword evidence="3 4" id="KW-0539">Nucleus</keyword>
<keyword evidence="8" id="KW-1185">Reference proteome</keyword>
<name>A0A2B7XUC5_9EURO</name>
<dbReference type="GO" id="GO:0006397">
    <property type="term" value="P:mRNA processing"/>
    <property type="evidence" value="ECO:0007669"/>
    <property type="project" value="UniProtKB-KW"/>
</dbReference>
<dbReference type="Proteomes" id="UP000223968">
    <property type="component" value="Unassembled WGS sequence"/>
</dbReference>
<dbReference type="Pfam" id="PF07521">
    <property type="entry name" value="RMMBL"/>
    <property type="match status" value="1"/>
</dbReference>
<evidence type="ECO:0000256" key="5">
    <source>
        <dbReference type="SAM" id="MobiDB-lite"/>
    </source>
</evidence>
<feature type="region of interest" description="Disordered" evidence="5">
    <location>
        <begin position="545"/>
        <end position="580"/>
    </location>
</feature>
<evidence type="ECO:0000256" key="2">
    <source>
        <dbReference type="ARBA" id="ARBA00022664"/>
    </source>
</evidence>
<organism evidence="7 8">
    <name type="scientific">Helicocarpus griseus UAMH5409</name>
    <dbReference type="NCBI Taxonomy" id="1447875"/>
    <lineage>
        <taxon>Eukaryota</taxon>
        <taxon>Fungi</taxon>
        <taxon>Dikarya</taxon>
        <taxon>Ascomycota</taxon>
        <taxon>Pezizomycotina</taxon>
        <taxon>Eurotiomycetes</taxon>
        <taxon>Eurotiomycetidae</taxon>
        <taxon>Onygenales</taxon>
        <taxon>Ajellomycetaceae</taxon>
        <taxon>Helicocarpus</taxon>
    </lineage>
</organism>
<dbReference type="SUPFAM" id="SSF56281">
    <property type="entry name" value="Metallo-hydrolase/oxidoreductase"/>
    <property type="match status" value="1"/>
</dbReference>
<evidence type="ECO:0000259" key="6">
    <source>
        <dbReference type="SMART" id="SM01027"/>
    </source>
</evidence>
<dbReference type="InterPro" id="IPR022712">
    <property type="entry name" value="Beta_Casp"/>
</dbReference>
<evidence type="ECO:0000313" key="8">
    <source>
        <dbReference type="Proteomes" id="UP000223968"/>
    </source>
</evidence>
<dbReference type="Pfam" id="PF13299">
    <property type="entry name" value="CPSF100_C"/>
    <property type="match status" value="1"/>
</dbReference>
<dbReference type="InterPro" id="IPR036866">
    <property type="entry name" value="RibonucZ/Hydroxyglut_hydro"/>
</dbReference>
<dbReference type="CDD" id="cd16293">
    <property type="entry name" value="CPSF2-like_MBL-fold"/>
    <property type="match status" value="1"/>
</dbReference>
<protein>
    <recommendedName>
        <fullName evidence="4">Cleavage and polyadenylation specificity factor subunit 2</fullName>
    </recommendedName>
    <alternativeName>
        <fullName evidence="4">Cleavage and polyadenylation specificity factor 100 kDa subunit</fullName>
    </alternativeName>
</protein>
<gene>
    <name evidence="7" type="ORF">AJ79_04311</name>
</gene>
<evidence type="ECO:0000256" key="3">
    <source>
        <dbReference type="ARBA" id="ARBA00023242"/>
    </source>
</evidence>
<feature type="region of interest" description="Disordered" evidence="5">
    <location>
        <begin position="361"/>
        <end position="398"/>
    </location>
</feature>
<dbReference type="PANTHER" id="PTHR45922">
    <property type="entry name" value="CLEAVAGE AND POLYADENYLATION SPECIFICITY FACTOR SUBUNIT 2"/>
    <property type="match status" value="1"/>
</dbReference>
<keyword evidence="2 4" id="KW-0507">mRNA processing</keyword>
<dbReference type="EMBL" id="PDNB01000059">
    <property type="protein sequence ID" value="PGH12363.1"/>
    <property type="molecule type" value="Genomic_DNA"/>
</dbReference>
<feature type="compositionally biased region" description="Low complexity" evidence="5">
    <location>
        <begin position="556"/>
        <end position="572"/>
    </location>
</feature>
<dbReference type="InterPro" id="IPR001279">
    <property type="entry name" value="Metallo-B-lactamas"/>
</dbReference>
<dbReference type="GO" id="GO:0003723">
    <property type="term" value="F:RNA binding"/>
    <property type="evidence" value="ECO:0007669"/>
    <property type="project" value="UniProtKB-KW"/>
</dbReference>
<feature type="region of interest" description="Disordered" evidence="5">
    <location>
        <begin position="656"/>
        <end position="746"/>
    </location>
</feature>
<sequence length="1027" mass="110597">MFTFTPLLGAQSSSSRAVQSILELDGGVKILVDVGWDESFETSALAELEKQIPTLSLVLLTHATPSHIGAFAHCCKTFPLFTQIPIYATSPVIALGRTLLQDLYDSAPLAATFLPKTNVEDSSLTTAVATGAAVAAGSNNADHSDSPGILLPPPTSEEIARYFSLIHPLKYSQPHQPLPSPFSPPLNGLTLTAYNAGHTVGGTIWHIQHGMESIIYAVDWNQARENVIAGAAWFGGAGASGNEVVEQLRKPTALVCSTKGGDKFALSGGRKRRDDLLLDMIRSSFSKGGTVLIPTDTSARALELAYVLEHAWRESAETADGEDPLKGGGLYLAGKKAHGTMRLARSMLEWMDEGIVREFEAGHGGDPIAAGGKGRADGQGQRNQPGPAQAKRGDGASKGLGPFTFRHLKIVEHKAKLEKILASNTPQVILTSDTSLDWGYSKQVLQKMAAAPENLIILTEPFSVSADMQKTEKGQARLSLAHEIWSVYEERKDGVASEKATSGELLEQVHSGGKELTITDVEKIPLDPNDLLVYQQYLATRRQLQNTSQARGEPGLETTADALDDASSSSSSEDSDSEQQGKVLNFSVSLAHSNRNKLGLSDADLGVNILLRRKNVHDYDVRDKKGRERMFPYVAPKKRGDEYGEFIRPEEYLRAEEREEAEMQTLRGPDGRIQTRPGQKRRWGELSASGKQPPNAPNKRQHVSSGAGDLQGPGADLTLPGGFGINDTESASESEGEAEQPIEGPSKATFTHSTLELNARIAFVDFSGLHDKRSLEMLIPLIQPRKLILTAGLKEETMALAAECRNLLTAKAGVELGTSSESVVDIFTPALGETVDASVDTNAWMVKLSRALVKRLKWQSVRSLGVVALTGELRGPEPAAAEEDESEVSQKKQKMLKDESGDDSVSTESKQKQLVSRKDVFPLLDVLPANMAAATRSVTRPLHVGDLRLADLRKLMQSSGHKAEFRGEGTLLIDGFVAVRKSGTGKIEIEGAAQSALSNPSAVKRDEGSFLAVKRKIYEGLAIVAGG</sequence>
<dbReference type="AlphaFoldDB" id="A0A2B7XUC5"/>
<dbReference type="InterPro" id="IPR025069">
    <property type="entry name" value="Cpsf2_C"/>
</dbReference>
<keyword evidence="4" id="KW-0694">RNA-binding</keyword>
<evidence type="ECO:0000256" key="4">
    <source>
        <dbReference type="RuleBase" id="RU365006"/>
    </source>
</evidence>
<dbReference type="STRING" id="1447875.A0A2B7XUC5"/>
<comment type="caution">
    <text evidence="7">The sequence shown here is derived from an EMBL/GenBank/DDBJ whole genome shotgun (WGS) entry which is preliminary data.</text>
</comment>
<feature type="compositionally biased region" description="Acidic residues" evidence="5">
    <location>
        <begin position="730"/>
        <end position="740"/>
    </location>
</feature>
<feature type="region of interest" description="Disordered" evidence="5">
    <location>
        <begin position="875"/>
        <end position="911"/>
    </location>
</feature>
<dbReference type="Gene3D" id="3.60.15.10">
    <property type="entry name" value="Ribonuclease Z/Hydroxyacylglutathione hydrolase-like"/>
    <property type="match status" value="1"/>
</dbReference>